<evidence type="ECO:0000256" key="1">
    <source>
        <dbReference type="ARBA" id="ARBA00004123"/>
    </source>
</evidence>
<dbReference type="InterPro" id="IPR028307">
    <property type="entry name" value="Lin-54_fam"/>
</dbReference>
<dbReference type="GO" id="GO:0005634">
    <property type="term" value="C:nucleus"/>
    <property type="evidence" value="ECO:0007669"/>
    <property type="project" value="UniProtKB-SubCell"/>
</dbReference>
<feature type="domain" description="CRC" evidence="4">
    <location>
        <begin position="154"/>
        <end position="265"/>
    </location>
</feature>
<name>A0A8S1T610_PAROT</name>
<dbReference type="GO" id="GO:0006355">
    <property type="term" value="P:regulation of DNA-templated transcription"/>
    <property type="evidence" value="ECO:0007669"/>
    <property type="project" value="TreeGrafter"/>
</dbReference>
<dbReference type="AlphaFoldDB" id="A0A8S1T610"/>
<evidence type="ECO:0000313" key="6">
    <source>
        <dbReference type="Proteomes" id="UP000683925"/>
    </source>
</evidence>
<dbReference type="OrthoDB" id="6283463at2759"/>
<dbReference type="EMBL" id="CAJJDP010000022">
    <property type="protein sequence ID" value="CAD8149301.1"/>
    <property type="molecule type" value="Genomic_DNA"/>
</dbReference>
<dbReference type="SMART" id="SM01114">
    <property type="entry name" value="CXC"/>
    <property type="match status" value="2"/>
</dbReference>
<dbReference type="PANTHER" id="PTHR12446:SF34">
    <property type="entry name" value="PROTEIN LIN-54 HOMOLOG"/>
    <property type="match status" value="1"/>
</dbReference>
<keyword evidence="6" id="KW-1185">Reference proteome</keyword>
<comment type="caution">
    <text evidence="5">The sequence shown here is derived from an EMBL/GenBank/DDBJ whole genome shotgun (WGS) entry which is preliminary data.</text>
</comment>
<gene>
    <name evidence="5" type="ORF">POCTA_138.1.T0220160</name>
</gene>
<dbReference type="PROSITE" id="PS51634">
    <property type="entry name" value="CRC"/>
    <property type="match status" value="1"/>
</dbReference>
<dbReference type="OMA" id="KTCLPEC"/>
<evidence type="ECO:0000256" key="3">
    <source>
        <dbReference type="ARBA" id="ARBA00023242"/>
    </source>
</evidence>
<accession>A0A8S1T610</accession>
<dbReference type="Pfam" id="PF03638">
    <property type="entry name" value="TCR"/>
    <property type="match status" value="2"/>
</dbReference>
<reference evidence="5" key="1">
    <citation type="submission" date="2021-01" db="EMBL/GenBank/DDBJ databases">
        <authorList>
            <consortium name="Genoscope - CEA"/>
            <person name="William W."/>
        </authorList>
    </citation>
    <scope>NUCLEOTIDE SEQUENCE</scope>
</reference>
<keyword evidence="3" id="KW-0539">Nucleus</keyword>
<evidence type="ECO:0000313" key="5">
    <source>
        <dbReference type="EMBL" id="CAD8149301.1"/>
    </source>
</evidence>
<organism evidence="5 6">
    <name type="scientific">Paramecium octaurelia</name>
    <dbReference type="NCBI Taxonomy" id="43137"/>
    <lineage>
        <taxon>Eukaryota</taxon>
        <taxon>Sar</taxon>
        <taxon>Alveolata</taxon>
        <taxon>Ciliophora</taxon>
        <taxon>Intramacronucleata</taxon>
        <taxon>Oligohymenophorea</taxon>
        <taxon>Peniculida</taxon>
        <taxon>Parameciidae</taxon>
        <taxon>Paramecium</taxon>
    </lineage>
</organism>
<dbReference type="InterPro" id="IPR033467">
    <property type="entry name" value="Tesmin/TSO1-like_CXC"/>
</dbReference>
<dbReference type="Proteomes" id="UP000683925">
    <property type="component" value="Unassembled WGS sequence"/>
</dbReference>
<comment type="similarity">
    <text evidence="2">Belongs to the lin-54 family.</text>
</comment>
<comment type="subcellular location">
    <subcellularLocation>
        <location evidence="1">Nucleus</location>
    </subcellularLocation>
</comment>
<dbReference type="PANTHER" id="PTHR12446">
    <property type="entry name" value="TESMIN/TSO1-RELATED"/>
    <property type="match status" value="1"/>
</dbReference>
<protein>
    <recommendedName>
        <fullName evidence="4">CRC domain-containing protein</fullName>
    </recommendedName>
</protein>
<dbReference type="InterPro" id="IPR005172">
    <property type="entry name" value="CRC"/>
</dbReference>
<evidence type="ECO:0000259" key="4">
    <source>
        <dbReference type="PROSITE" id="PS51634"/>
    </source>
</evidence>
<evidence type="ECO:0000256" key="2">
    <source>
        <dbReference type="ARBA" id="ARBA00007267"/>
    </source>
</evidence>
<sequence length="268" mass="31386">MYQDDFFSQEYPFQQSGGPQNQMLMNSPSSLELKKDFEQQEILRSPQIIYDNNSYEYIPLNWNIQTSHLNLSAQQPLILRSGRSYCYNIFKQDLTQIQNEHNQGSEQQVDLECLLQKSDQQEAVNISLKKKSTKSQGFKFQKETKILNMSNLKCQQPCNCKSSGCIKRYCRCFHSGKTCLPECQCQDGCLNKEQHQHERSKAIKHVNEKCYRNRKIPKEALFKLDVIYGCSCTKSKCRKRYCECFLRNQNCTEKCKCIDCCNHQPVTE</sequence>
<proteinExistence type="inferred from homology"/>